<dbReference type="AlphaFoldDB" id="A0A183GE32"/>
<sequence length="75" mass="8625">MYKPLANELSINALEFFDEALTRSVRGISKPSENRWASHVIHFADMHWRRDRMGCEKNIRKPTNAFVALLPEGPG</sequence>
<reference evidence="3" key="2">
    <citation type="submission" date="2019-09" db="UniProtKB">
        <authorList>
            <consortium name="WormBaseParasite"/>
        </authorList>
    </citation>
    <scope>IDENTIFICATION</scope>
</reference>
<protein>
    <submittedName>
        <fullName evidence="3">Transposase</fullName>
    </submittedName>
</protein>
<reference evidence="1 2" key="1">
    <citation type="submission" date="2018-11" db="EMBL/GenBank/DDBJ databases">
        <authorList>
            <consortium name="Pathogen Informatics"/>
        </authorList>
    </citation>
    <scope>NUCLEOTIDE SEQUENCE [LARGE SCALE GENOMIC DNA]</scope>
</reference>
<proteinExistence type="predicted"/>
<gene>
    <name evidence="1" type="ORF">HPBE_LOCUS20555</name>
</gene>
<dbReference type="EMBL" id="UZAH01032246">
    <property type="protein sequence ID" value="VDP20642.1"/>
    <property type="molecule type" value="Genomic_DNA"/>
</dbReference>
<keyword evidence="2" id="KW-1185">Reference proteome</keyword>
<accession>A0A3P8B2Q3</accession>
<evidence type="ECO:0000313" key="1">
    <source>
        <dbReference type="EMBL" id="VDP20642.1"/>
    </source>
</evidence>
<organism evidence="2 3">
    <name type="scientific">Heligmosomoides polygyrus</name>
    <name type="common">Parasitic roundworm</name>
    <dbReference type="NCBI Taxonomy" id="6339"/>
    <lineage>
        <taxon>Eukaryota</taxon>
        <taxon>Metazoa</taxon>
        <taxon>Ecdysozoa</taxon>
        <taxon>Nematoda</taxon>
        <taxon>Chromadorea</taxon>
        <taxon>Rhabditida</taxon>
        <taxon>Rhabditina</taxon>
        <taxon>Rhabditomorpha</taxon>
        <taxon>Strongyloidea</taxon>
        <taxon>Heligmosomidae</taxon>
        <taxon>Heligmosomoides</taxon>
    </lineage>
</organism>
<evidence type="ECO:0000313" key="3">
    <source>
        <dbReference type="WBParaSite" id="HPBE_0002055601-mRNA-1"/>
    </source>
</evidence>
<evidence type="ECO:0000313" key="2">
    <source>
        <dbReference type="Proteomes" id="UP000050761"/>
    </source>
</evidence>
<name>A0A183GE32_HELPZ</name>
<dbReference type="Proteomes" id="UP000050761">
    <property type="component" value="Unassembled WGS sequence"/>
</dbReference>
<accession>A0A183GE32</accession>
<dbReference type="WBParaSite" id="HPBE_0002055601-mRNA-1">
    <property type="protein sequence ID" value="HPBE_0002055601-mRNA-1"/>
    <property type="gene ID" value="HPBE_0002055601"/>
</dbReference>